<dbReference type="NCBIfam" id="TIGR02639">
    <property type="entry name" value="ClpA"/>
    <property type="match status" value="1"/>
</dbReference>
<dbReference type="Gene3D" id="1.10.8.60">
    <property type="match status" value="2"/>
</dbReference>
<dbReference type="Proteomes" id="UP000249165">
    <property type="component" value="Unassembled WGS sequence"/>
</dbReference>
<evidence type="ECO:0000256" key="3">
    <source>
        <dbReference type="ARBA" id="ARBA00022741"/>
    </source>
</evidence>
<dbReference type="Pfam" id="PF00004">
    <property type="entry name" value="AAA"/>
    <property type="match status" value="1"/>
</dbReference>
<name>A0A327YIY2_9RHOB</name>
<dbReference type="InterPro" id="IPR028299">
    <property type="entry name" value="ClpA/B_CS2"/>
</dbReference>
<dbReference type="GO" id="GO:0008233">
    <property type="term" value="F:peptidase activity"/>
    <property type="evidence" value="ECO:0007669"/>
    <property type="project" value="UniProtKB-KW"/>
</dbReference>
<dbReference type="InterPro" id="IPR019489">
    <property type="entry name" value="Clp_ATPase_C"/>
</dbReference>
<dbReference type="InterPro" id="IPR027417">
    <property type="entry name" value="P-loop_NTPase"/>
</dbReference>
<dbReference type="Gene3D" id="1.10.1780.10">
    <property type="entry name" value="Clp, N-terminal domain"/>
    <property type="match status" value="1"/>
</dbReference>
<evidence type="ECO:0000259" key="8">
    <source>
        <dbReference type="PROSITE" id="PS51903"/>
    </source>
</evidence>
<dbReference type="PANTHER" id="PTHR11638">
    <property type="entry name" value="ATP-DEPENDENT CLP PROTEASE"/>
    <property type="match status" value="1"/>
</dbReference>
<dbReference type="GO" id="GO:0005524">
    <property type="term" value="F:ATP binding"/>
    <property type="evidence" value="ECO:0007669"/>
    <property type="project" value="UniProtKB-KW"/>
</dbReference>
<sequence>MPSFSNTLEQAIHAALALANSRSHEFATLEHLLLALIDEPDAARVMKACSVDTEELRTTLVEFIDEDLSNLVTDIEGSEAVPTAAFQRVIQRAAIHVQSSGRTEVTGANVLVAIFAERESNAAYFLQEQDMTRYDAVNFIAHGVAKNPAYGEARPVNGAQDAEEEAVKAAQSEAPADNKESALGKYCVDLNAKSRKGDVDPLIGREQEVERCIQVLCRRRKNNPLLVGDPGVGKTAIAEGLARKIVSGDTPAVLSKTTIFSLDMGALLAGTRYRGDFEERLKAVVTELEEHPDGVLFIDEIHTVIGAGATSGGAMDASNLLKPALQGGKLRTMGSTTYKEFRQHFEKDRALSRRFQKIDVNEPSVPDTVKILKGLKPYFEEHHSVKYTADAIKSAVELSARYINDRKLPDKAIDVIDEAGAAQHLVAESKRRKTIGAREIEDVVAKIARIPPKNVSKNDAELLRDLEGTLKRVVFGQDNAIDALAAAIKLARAGLREPEKPIGNYLFAGPTGVGKTEVAKQLASSLGVELLRFDMSEYMEKHAVSRLIGAPPGYVGFDQGGQLTDGVDQHPHCVLLLDEIEKAHPDVYNILLQVMDHGSLTDHNGRTVDFRNVILIMTSNAGAAEQAKAAIGFGRDRRTGEDTAAIERTFTPEFRNRLDAVISFQPLPKEVILSVVEKFVLQLEAQLMDRNVSIELTRPAAEWLADKGYDDRMGARPLGRVIQETLKKPLAEELLFGKLTKGGVVKVGLKNDALDLKIEGPEKLRLSTKKPPLLTAD</sequence>
<dbReference type="EMBL" id="QLMG01000013">
    <property type="protein sequence ID" value="RAK18319.1"/>
    <property type="molecule type" value="Genomic_DNA"/>
</dbReference>
<dbReference type="PANTHER" id="PTHR11638:SF111">
    <property type="entry name" value="ATP-DEPENDENT CLP PROTEASE ATP-BINDING SUBUNIT CLPA"/>
    <property type="match status" value="1"/>
</dbReference>
<organism evidence="9 10">
    <name type="scientific">Salipiger aestuarii</name>
    <dbReference type="NCBI Taxonomy" id="568098"/>
    <lineage>
        <taxon>Bacteria</taxon>
        <taxon>Pseudomonadati</taxon>
        <taxon>Pseudomonadota</taxon>
        <taxon>Alphaproteobacteria</taxon>
        <taxon>Rhodobacterales</taxon>
        <taxon>Roseobacteraceae</taxon>
        <taxon>Salipiger</taxon>
    </lineage>
</organism>
<dbReference type="PROSITE" id="PS00871">
    <property type="entry name" value="CLPAB_2"/>
    <property type="match status" value="1"/>
</dbReference>
<comment type="caution">
    <text evidence="9">The sequence shown here is derived from an EMBL/GenBank/DDBJ whole genome shotgun (WGS) entry which is preliminary data.</text>
</comment>
<keyword evidence="10" id="KW-1185">Reference proteome</keyword>
<dbReference type="GO" id="GO:0016887">
    <property type="term" value="F:ATP hydrolysis activity"/>
    <property type="evidence" value="ECO:0007669"/>
    <property type="project" value="InterPro"/>
</dbReference>
<dbReference type="PRINTS" id="PR00300">
    <property type="entry name" value="CLPPROTEASEA"/>
</dbReference>
<evidence type="ECO:0000256" key="7">
    <source>
        <dbReference type="RuleBase" id="RU004432"/>
    </source>
</evidence>
<evidence type="ECO:0000256" key="6">
    <source>
        <dbReference type="PROSITE-ProRule" id="PRU01251"/>
    </source>
</evidence>
<dbReference type="InterPro" id="IPR036628">
    <property type="entry name" value="Clp_N_dom_sf"/>
</dbReference>
<dbReference type="FunFam" id="3.40.50.300:FF:000025">
    <property type="entry name" value="ATP-dependent Clp protease subunit"/>
    <property type="match status" value="1"/>
</dbReference>
<dbReference type="InterPro" id="IPR018368">
    <property type="entry name" value="ClpA/B_CS1"/>
</dbReference>
<dbReference type="SMART" id="SM01086">
    <property type="entry name" value="ClpB_D2-small"/>
    <property type="match status" value="1"/>
</dbReference>
<evidence type="ECO:0000256" key="5">
    <source>
        <dbReference type="ARBA" id="ARBA00023186"/>
    </source>
</evidence>
<keyword evidence="5 7" id="KW-0143">Chaperone</keyword>
<dbReference type="GO" id="GO:0043335">
    <property type="term" value="P:protein unfolding"/>
    <property type="evidence" value="ECO:0007669"/>
    <property type="project" value="InterPro"/>
</dbReference>
<evidence type="ECO:0000256" key="4">
    <source>
        <dbReference type="ARBA" id="ARBA00022840"/>
    </source>
</evidence>
<dbReference type="InterPro" id="IPR001270">
    <property type="entry name" value="ClpA/B"/>
</dbReference>
<dbReference type="InterPro" id="IPR003593">
    <property type="entry name" value="AAA+_ATPase"/>
</dbReference>
<dbReference type="InterPro" id="IPR003959">
    <property type="entry name" value="ATPase_AAA_core"/>
</dbReference>
<keyword evidence="3 7" id="KW-0547">Nucleotide-binding</keyword>
<proteinExistence type="inferred from homology"/>
<keyword evidence="4 7" id="KW-0067">ATP-binding</keyword>
<dbReference type="InterPro" id="IPR050130">
    <property type="entry name" value="ClpA_ClpB"/>
</dbReference>
<dbReference type="OrthoDB" id="9803641at2"/>
<comment type="similarity">
    <text evidence="1 7">Belongs to the ClpA/ClpB family.</text>
</comment>
<dbReference type="InterPro" id="IPR013461">
    <property type="entry name" value="ClpA"/>
</dbReference>
<evidence type="ECO:0000313" key="9">
    <source>
        <dbReference type="EMBL" id="RAK18319.1"/>
    </source>
</evidence>
<accession>A0A327YIY2</accession>
<dbReference type="Pfam" id="PF02861">
    <property type="entry name" value="Clp_N"/>
    <property type="match status" value="1"/>
</dbReference>
<dbReference type="Pfam" id="PF17871">
    <property type="entry name" value="AAA_lid_9"/>
    <property type="match status" value="1"/>
</dbReference>
<dbReference type="Pfam" id="PF10431">
    <property type="entry name" value="ClpB_D2-small"/>
    <property type="match status" value="1"/>
</dbReference>
<evidence type="ECO:0000256" key="2">
    <source>
        <dbReference type="ARBA" id="ARBA00022737"/>
    </source>
</evidence>
<dbReference type="SUPFAM" id="SSF81923">
    <property type="entry name" value="Double Clp-N motif"/>
    <property type="match status" value="1"/>
</dbReference>
<dbReference type="PROSITE" id="PS51903">
    <property type="entry name" value="CLP_R"/>
    <property type="match status" value="1"/>
</dbReference>
<dbReference type="RefSeq" id="WP_009504206.1">
    <property type="nucleotide sequence ID" value="NZ_LIGK01000010.1"/>
</dbReference>
<dbReference type="InterPro" id="IPR004176">
    <property type="entry name" value="Clp_R_N"/>
</dbReference>
<dbReference type="SMART" id="SM00382">
    <property type="entry name" value="AAA"/>
    <property type="match status" value="2"/>
</dbReference>
<dbReference type="GO" id="GO:0005737">
    <property type="term" value="C:cytoplasm"/>
    <property type="evidence" value="ECO:0007669"/>
    <property type="project" value="TreeGrafter"/>
</dbReference>
<dbReference type="CDD" id="cd00009">
    <property type="entry name" value="AAA"/>
    <property type="match status" value="1"/>
</dbReference>
<dbReference type="GO" id="GO:0006508">
    <property type="term" value="P:proteolysis"/>
    <property type="evidence" value="ECO:0007669"/>
    <property type="project" value="UniProtKB-KW"/>
</dbReference>
<feature type="domain" description="Clp R" evidence="8">
    <location>
        <begin position="1"/>
        <end position="147"/>
    </location>
</feature>
<dbReference type="SUPFAM" id="SSF52540">
    <property type="entry name" value="P-loop containing nucleoside triphosphate hydrolases"/>
    <property type="match status" value="2"/>
</dbReference>
<evidence type="ECO:0000313" key="10">
    <source>
        <dbReference type="Proteomes" id="UP000249165"/>
    </source>
</evidence>
<evidence type="ECO:0000256" key="1">
    <source>
        <dbReference type="ARBA" id="ARBA00008675"/>
    </source>
</evidence>
<dbReference type="AlphaFoldDB" id="A0A327YIY2"/>
<gene>
    <name evidence="9" type="ORF">ATI53_101338</name>
</gene>
<reference evidence="9 10" key="1">
    <citation type="submission" date="2018-06" db="EMBL/GenBank/DDBJ databases">
        <title>Genomic Encyclopedia of Archaeal and Bacterial Type Strains, Phase II (KMG-II): from individual species to whole genera.</title>
        <authorList>
            <person name="Goeker M."/>
        </authorList>
    </citation>
    <scope>NUCLEOTIDE SEQUENCE [LARGE SCALE GENOMIC DNA]</scope>
    <source>
        <strain evidence="9 10">DSM 22011</strain>
    </source>
</reference>
<dbReference type="InterPro" id="IPR041546">
    <property type="entry name" value="ClpA/ClpB_AAA_lid"/>
</dbReference>
<dbReference type="PROSITE" id="PS00870">
    <property type="entry name" value="CLPAB_1"/>
    <property type="match status" value="1"/>
</dbReference>
<keyword evidence="9" id="KW-0645">Protease</keyword>
<keyword evidence="2 6" id="KW-0677">Repeat</keyword>
<dbReference type="Gene3D" id="3.40.50.300">
    <property type="entry name" value="P-loop containing nucleotide triphosphate hydrolases"/>
    <property type="match status" value="2"/>
</dbReference>
<dbReference type="GO" id="GO:0034605">
    <property type="term" value="P:cellular response to heat"/>
    <property type="evidence" value="ECO:0007669"/>
    <property type="project" value="TreeGrafter"/>
</dbReference>
<dbReference type="CDD" id="cd19499">
    <property type="entry name" value="RecA-like_ClpB_Hsp104-like"/>
    <property type="match status" value="1"/>
</dbReference>
<dbReference type="Pfam" id="PF07724">
    <property type="entry name" value="AAA_2"/>
    <property type="match status" value="1"/>
</dbReference>
<protein>
    <submittedName>
        <fullName evidence="9">ATP-dependent Clp protease ATP-binding subunit ClpA</fullName>
    </submittedName>
</protein>
<keyword evidence="9" id="KW-0378">Hydrolase</keyword>